<proteinExistence type="predicted"/>
<dbReference type="Pfam" id="PF00535">
    <property type="entry name" value="Glycos_transf_2"/>
    <property type="match status" value="1"/>
</dbReference>
<keyword evidence="3" id="KW-1185">Reference proteome</keyword>
<name>A0A4Q0XFE3_9FLAO</name>
<reference evidence="2 3" key="1">
    <citation type="submission" date="2019-01" db="EMBL/GenBank/DDBJ databases">
        <title>Genome sequence of the Antarctic species Gelidibacter gilvus ACAM 158(T).</title>
        <authorList>
            <person name="Bowman J.P."/>
        </authorList>
    </citation>
    <scope>NUCLEOTIDE SEQUENCE [LARGE SCALE GENOMIC DNA]</scope>
    <source>
        <strain evidence="2 3">IC158</strain>
    </source>
</reference>
<evidence type="ECO:0000313" key="3">
    <source>
        <dbReference type="Proteomes" id="UP000289792"/>
    </source>
</evidence>
<dbReference type="CDD" id="cd00761">
    <property type="entry name" value="Glyco_tranf_GTA_type"/>
    <property type="match status" value="1"/>
</dbReference>
<dbReference type="PANTHER" id="PTHR22916:SF3">
    <property type="entry name" value="UDP-GLCNAC:BETAGAL BETA-1,3-N-ACETYLGLUCOSAMINYLTRANSFERASE-LIKE PROTEIN 1"/>
    <property type="match status" value="1"/>
</dbReference>
<accession>A0A4Q0XFE3</accession>
<protein>
    <submittedName>
        <fullName evidence="2">Glycosyltransferase family 2 protein</fullName>
    </submittedName>
</protein>
<evidence type="ECO:0000313" key="2">
    <source>
        <dbReference type="EMBL" id="RXJ45399.1"/>
    </source>
</evidence>
<feature type="domain" description="Glycosyltransferase 2-like" evidence="1">
    <location>
        <begin position="8"/>
        <end position="138"/>
    </location>
</feature>
<dbReference type="Gene3D" id="3.90.550.10">
    <property type="entry name" value="Spore Coat Polysaccharide Biosynthesis Protein SpsA, Chain A"/>
    <property type="match status" value="1"/>
</dbReference>
<keyword evidence="2" id="KW-0808">Transferase</keyword>
<dbReference type="SUPFAM" id="SSF53448">
    <property type="entry name" value="Nucleotide-diphospho-sugar transferases"/>
    <property type="match status" value="1"/>
</dbReference>
<sequence>MPKQSLVSIIIPTFNRAHLIGETLDSVLAQTYTNWECIVVDDGSTDGTSQLMEAYCAKDPRFQYHHRPKERPKGANVCRNYGFEQSIGEFINWLDSDDLFSNNKLEAQVSELLMPEIDITTCTWGFLENDSRHKLREFEIYKNYSSGLKFLDDLGKYSTYLPVHAYLIKRELINQAGFWNEDLIVNQDGEYLTRVLIGCQKIKYVNNGFVLYRRSDPGFANISSSTINNIQGLIESWILIEKHLKPYYNADILYVSSAKSRIYSLVKSKYPSLILPNIIFFRRNVLLNLKQKVLNFK</sequence>
<dbReference type="RefSeq" id="WP_129018588.1">
    <property type="nucleotide sequence ID" value="NZ_SDDZ01000014.1"/>
</dbReference>
<dbReference type="EMBL" id="SDDZ01000014">
    <property type="protein sequence ID" value="RXJ45399.1"/>
    <property type="molecule type" value="Genomic_DNA"/>
</dbReference>
<dbReference type="InterPro" id="IPR029044">
    <property type="entry name" value="Nucleotide-diphossugar_trans"/>
</dbReference>
<dbReference type="Proteomes" id="UP000289792">
    <property type="component" value="Unassembled WGS sequence"/>
</dbReference>
<dbReference type="PANTHER" id="PTHR22916">
    <property type="entry name" value="GLYCOSYLTRANSFERASE"/>
    <property type="match status" value="1"/>
</dbReference>
<dbReference type="OrthoDB" id="597270at2"/>
<gene>
    <name evidence="2" type="ORF">ESZ48_16405</name>
</gene>
<dbReference type="GO" id="GO:0016758">
    <property type="term" value="F:hexosyltransferase activity"/>
    <property type="evidence" value="ECO:0007669"/>
    <property type="project" value="UniProtKB-ARBA"/>
</dbReference>
<dbReference type="AlphaFoldDB" id="A0A4Q0XFE3"/>
<organism evidence="2 3">
    <name type="scientific">Gelidibacter gilvus</name>
    <dbReference type="NCBI Taxonomy" id="59602"/>
    <lineage>
        <taxon>Bacteria</taxon>
        <taxon>Pseudomonadati</taxon>
        <taxon>Bacteroidota</taxon>
        <taxon>Flavobacteriia</taxon>
        <taxon>Flavobacteriales</taxon>
        <taxon>Flavobacteriaceae</taxon>
        <taxon>Gelidibacter</taxon>
    </lineage>
</organism>
<comment type="caution">
    <text evidence="2">The sequence shown here is derived from an EMBL/GenBank/DDBJ whole genome shotgun (WGS) entry which is preliminary data.</text>
</comment>
<dbReference type="InterPro" id="IPR001173">
    <property type="entry name" value="Glyco_trans_2-like"/>
</dbReference>
<evidence type="ECO:0000259" key="1">
    <source>
        <dbReference type="Pfam" id="PF00535"/>
    </source>
</evidence>